<keyword evidence="2" id="KW-1185">Reference proteome</keyword>
<accession>A0ABT6Q7H8</accession>
<gene>
    <name evidence="1" type="ORF">QJV33_02690</name>
</gene>
<organism evidence="1 2">
    <name type="scientific">Commensalibacter nepenthis</name>
    <dbReference type="NCBI Taxonomy" id="3043872"/>
    <lineage>
        <taxon>Bacteria</taxon>
        <taxon>Pseudomonadati</taxon>
        <taxon>Pseudomonadota</taxon>
        <taxon>Alphaproteobacteria</taxon>
        <taxon>Acetobacterales</taxon>
        <taxon>Acetobacteraceae</taxon>
    </lineage>
</organism>
<protein>
    <recommendedName>
        <fullName evidence="3">SMI1/KNR4 family protein</fullName>
    </recommendedName>
</protein>
<evidence type="ECO:0000313" key="1">
    <source>
        <dbReference type="EMBL" id="MDI2112203.1"/>
    </source>
</evidence>
<proteinExistence type="predicted"/>
<dbReference type="EMBL" id="JASBAN010000001">
    <property type="protein sequence ID" value="MDI2112203.1"/>
    <property type="molecule type" value="Genomic_DNA"/>
</dbReference>
<evidence type="ECO:0000313" key="2">
    <source>
        <dbReference type="Proteomes" id="UP001431775"/>
    </source>
</evidence>
<evidence type="ECO:0008006" key="3">
    <source>
        <dbReference type="Google" id="ProtNLM"/>
    </source>
</evidence>
<dbReference type="Proteomes" id="UP001431775">
    <property type="component" value="Unassembled WGS sequence"/>
</dbReference>
<comment type="caution">
    <text evidence="1">The sequence shown here is derived from an EMBL/GenBank/DDBJ whole genome shotgun (WGS) entry which is preliminary data.</text>
</comment>
<name>A0ABT6Q7H8_9PROT</name>
<reference evidence="1" key="1">
    <citation type="submission" date="2023-05" db="EMBL/GenBank/DDBJ databases">
        <title>Whole genome sequence of Commensalibacter sp.</title>
        <authorList>
            <person name="Charoenyingcharoen P."/>
            <person name="Yukphan P."/>
        </authorList>
    </citation>
    <scope>NUCLEOTIDE SEQUENCE</scope>
    <source>
        <strain evidence="1">TBRC 10068</strain>
    </source>
</reference>
<sequence>MNDILLPYKKYLPVGFKFSNNFINYIQSNYKDEIYPWYFLIQSAKYIDGRFVCVRRLYPNRNLIPFAHWNPSDDIVCFDGDDTSGDPKVFFVHTYASPGWEDRGNVENFDVWLEIAKEQSKEFKADCE</sequence>
<dbReference type="RefSeq" id="WP_281461869.1">
    <property type="nucleotide sequence ID" value="NZ_JASBAN010000001.1"/>
</dbReference>